<keyword evidence="1" id="KW-1133">Transmembrane helix</keyword>
<name>A0A4D6MTZ3_VIGUN</name>
<evidence type="ECO:0000313" key="3">
    <source>
        <dbReference type="Proteomes" id="UP000501690"/>
    </source>
</evidence>
<evidence type="ECO:0000256" key="1">
    <source>
        <dbReference type="SAM" id="Phobius"/>
    </source>
</evidence>
<accession>A0A4D6MTZ3</accession>
<keyword evidence="1" id="KW-0472">Membrane</keyword>
<gene>
    <name evidence="2" type="ORF">DEO72_LG8g2934</name>
</gene>
<dbReference type="Proteomes" id="UP000501690">
    <property type="component" value="Linkage Group LG8"/>
</dbReference>
<feature type="transmembrane region" description="Helical" evidence="1">
    <location>
        <begin position="297"/>
        <end position="318"/>
    </location>
</feature>
<dbReference type="EMBL" id="CP039352">
    <property type="protein sequence ID" value="QCE04893.1"/>
    <property type="molecule type" value="Genomic_DNA"/>
</dbReference>
<sequence length="476" mass="51562">MDAETLVVAQTKEEVYLQASAQLITNREVVLPFISKTVIPERGNEAEDEKHEVEEEKHDSAKLYFNSSNSFIYMKNGPAIGIALSPTEEVREIYLKNMFMMPPNHEFYCPSCDACISKVLLCSTRPVTVPPVIVPPVTVPRPTIPPVAVSPATVPPVTVPWAAIPPVAVSPDTVPPVTVPWAAIPPVAVSPGTVPPPTVPPVTPEHEEDVQCLVRCSECFTLLIQKGKEFFTGFVSGPSGEPVSEEIAIDVNDQANTVPEPSKGWEVLKSIVYGGLAELLASLSVVTSAASADAATVSIVALGIANLIGGLTVLTHNLRDLKASKPREEASERNDEEVDKYYELLGNRDNFYLHAFFAILSFLIFGLVPPLVYGFSFGESDDKDMKLGAVAGASLICITFLAIAKAHTQIANKTFMTYFKTVTFYVTSGVLASLLTYLAGAQMKKLVEQLGWFQPKPNFAFTLPEISVENSGWGSY</sequence>
<feature type="transmembrane region" description="Helical" evidence="1">
    <location>
        <begin position="418"/>
        <end position="440"/>
    </location>
</feature>
<dbReference type="OrthoDB" id="1924921at2759"/>
<reference evidence="2 3" key="1">
    <citation type="submission" date="2019-04" db="EMBL/GenBank/DDBJ databases">
        <title>An improved genome assembly and genetic linkage map for asparagus bean, Vigna unguiculata ssp. sesquipedialis.</title>
        <authorList>
            <person name="Xia Q."/>
            <person name="Zhang R."/>
            <person name="Dong Y."/>
        </authorList>
    </citation>
    <scope>NUCLEOTIDE SEQUENCE [LARGE SCALE GENOMIC DNA]</scope>
    <source>
        <tissue evidence="2">Leaf</tissue>
    </source>
</reference>
<feature type="transmembrane region" description="Helical" evidence="1">
    <location>
        <begin position="387"/>
        <end position="406"/>
    </location>
</feature>
<keyword evidence="1" id="KW-0812">Transmembrane</keyword>
<organism evidence="2 3">
    <name type="scientific">Vigna unguiculata</name>
    <name type="common">Cowpea</name>
    <dbReference type="NCBI Taxonomy" id="3917"/>
    <lineage>
        <taxon>Eukaryota</taxon>
        <taxon>Viridiplantae</taxon>
        <taxon>Streptophyta</taxon>
        <taxon>Embryophyta</taxon>
        <taxon>Tracheophyta</taxon>
        <taxon>Spermatophyta</taxon>
        <taxon>Magnoliopsida</taxon>
        <taxon>eudicotyledons</taxon>
        <taxon>Gunneridae</taxon>
        <taxon>Pentapetalae</taxon>
        <taxon>rosids</taxon>
        <taxon>fabids</taxon>
        <taxon>Fabales</taxon>
        <taxon>Fabaceae</taxon>
        <taxon>Papilionoideae</taxon>
        <taxon>50 kb inversion clade</taxon>
        <taxon>NPAAA clade</taxon>
        <taxon>indigoferoid/millettioid clade</taxon>
        <taxon>Phaseoleae</taxon>
        <taxon>Vigna</taxon>
    </lineage>
</organism>
<dbReference type="AlphaFoldDB" id="A0A4D6MTZ3"/>
<dbReference type="PANTHER" id="PTHR38937">
    <property type="entry name" value="MEMBRANE PROTEIN OF ER BODY-LIKE PROTEIN"/>
    <property type="match status" value="1"/>
</dbReference>
<dbReference type="Gramene" id="Vigun10g045700.1.v1.2">
    <property type="protein sequence ID" value="Vigun10g045700.1.v1.2"/>
    <property type="gene ID" value="Vigun10g045700.v1.2"/>
</dbReference>
<protein>
    <recommendedName>
        <fullName evidence="4">Membrane protein of ER body-like protein</fullName>
    </recommendedName>
</protein>
<keyword evidence="3" id="KW-1185">Reference proteome</keyword>
<feature type="transmembrane region" description="Helical" evidence="1">
    <location>
        <begin position="351"/>
        <end position="375"/>
    </location>
</feature>
<evidence type="ECO:0008006" key="4">
    <source>
        <dbReference type="Google" id="ProtNLM"/>
    </source>
</evidence>
<dbReference type="InterPro" id="IPR052843">
    <property type="entry name" value="ER_body_metal_sequester"/>
</dbReference>
<proteinExistence type="predicted"/>
<evidence type="ECO:0000313" key="2">
    <source>
        <dbReference type="EMBL" id="QCE04893.1"/>
    </source>
</evidence>
<dbReference type="PANTHER" id="PTHR38937:SF2">
    <property type="entry name" value="MEMBRANE PROTEIN OF ER BODY-LIKE PROTEIN ISOFORM X1"/>
    <property type="match status" value="1"/>
</dbReference>